<name>A0ABX5EB30_9MICO</name>
<evidence type="ECO:0000256" key="6">
    <source>
        <dbReference type="SAM" id="MobiDB-lite"/>
    </source>
</evidence>
<dbReference type="RefSeq" id="WP_106269198.1">
    <property type="nucleotide sequence ID" value="NZ_PVTX01000010.1"/>
</dbReference>
<evidence type="ECO:0000256" key="4">
    <source>
        <dbReference type="ARBA" id="ARBA00022989"/>
    </source>
</evidence>
<evidence type="ECO:0000313" key="9">
    <source>
        <dbReference type="EMBL" id="PRZ04412.1"/>
    </source>
</evidence>
<accession>A0ABX5EB30</accession>
<gene>
    <name evidence="9" type="ORF">BCL65_11073</name>
</gene>
<reference evidence="9 10" key="1">
    <citation type="submission" date="2018-03" db="EMBL/GenBank/DDBJ databases">
        <title>Comparative analysis of microorganisms from saline springs in Andes Mountain Range, Colombia.</title>
        <authorList>
            <person name="Rubin E."/>
        </authorList>
    </citation>
    <scope>NUCLEOTIDE SEQUENCE [LARGE SCALE GENOMIC DNA]</scope>
    <source>
        <strain evidence="9 10">CG 23</strain>
    </source>
</reference>
<keyword evidence="10" id="KW-1185">Reference proteome</keyword>
<evidence type="ECO:0000256" key="3">
    <source>
        <dbReference type="ARBA" id="ARBA00022692"/>
    </source>
</evidence>
<dbReference type="EMBL" id="PVTX01000010">
    <property type="protein sequence ID" value="PRZ04412.1"/>
    <property type="molecule type" value="Genomic_DNA"/>
</dbReference>
<feature type="transmembrane region" description="Helical" evidence="7">
    <location>
        <begin position="184"/>
        <end position="206"/>
    </location>
</feature>
<feature type="transmembrane region" description="Helical" evidence="7">
    <location>
        <begin position="430"/>
        <end position="452"/>
    </location>
</feature>
<dbReference type="Proteomes" id="UP000239895">
    <property type="component" value="Unassembled WGS sequence"/>
</dbReference>
<comment type="caution">
    <text evidence="9">The sequence shown here is derived from an EMBL/GenBank/DDBJ whole genome shotgun (WGS) entry which is preliminary data.</text>
</comment>
<dbReference type="Pfam" id="PF11700">
    <property type="entry name" value="ATG22"/>
    <property type="match status" value="1"/>
</dbReference>
<feature type="transmembrane region" description="Helical" evidence="7">
    <location>
        <begin position="402"/>
        <end position="424"/>
    </location>
</feature>
<keyword evidence="5 7" id="KW-0472">Membrane</keyword>
<evidence type="ECO:0000256" key="2">
    <source>
        <dbReference type="ARBA" id="ARBA00022448"/>
    </source>
</evidence>
<evidence type="ECO:0000256" key="1">
    <source>
        <dbReference type="ARBA" id="ARBA00004651"/>
    </source>
</evidence>
<evidence type="ECO:0000259" key="8">
    <source>
        <dbReference type="PROSITE" id="PS50850"/>
    </source>
</evidence>
<feature type="transmembrane region" description="Helical" evidence="7">
    <location>
        <begin position="312"/>
        <end position="330"/>
    </location>
</feature>
<keyword evidence="3 7" id="KW-0812">Transmembrane</keyword>
<feature type="transmembrane region" description="Helical" evidence="7">
    <location>
        <begin position="367"/>
        <end position="390"/>
    </location>
</feature>
<feature type="transmembrane region" description="Helical" evidence="7">
    <location>
        <begin position="77"/>
        <end position="106"/>
    </location>
</feature>
<comment type="subcellular location">
    <subcellularLocation>
        <location evidence="1">Cell membrane</location>
        <topology evidence="1">Multi-pass membrane protein</topology>
    </subcellularLocation>
</comment>
<evidence type="ECO:0000256" key="5">
    <source>
        <dbReference type="ARBA" id="ARBA00023136"/>
    </source>
</evidence>
<dbReference type="InterPro" id="IPR050495">
    <property type="entry name" value="ATG22/LtaA_families"/>
</dbReference>
<dbReference type="PROSITE" id="PS50850">
    <property type="entry name" value="MFS"/>
    <property type="match status" value="1"/>
</dbReference>
<feature type="domain" description="Major facilitator superfamily (MFS) profile" evidence="8">
    <location>
        <begin position="50"/>
        <end position="457"/>
    </location>
</feature>
<dbReference type="Gene3D" id="1.20.1250.20">
    <property type="entry name" value="MFS general substrate transporter like domains"/>
    <property type="match status" value="2"/>
</dbReference>
<organism evidence="9 10">
    <name type="scientific">Isoptericola halotolerans</name>
    <dbReference type="NCBI Taxonomy" id="300560"/>
    <lineage>
        <taxon>Bacteria</taxon>
        <taxon>Bacillati</taxon>
        <taxon>Actinomycetota</taxon>
        <taxon>Actinomycetes</taxon>
        <taxon>Micrococcales</taxon>
        <taxon>Promicromonosporaceae</taxon>
        <taxon>Isoptericola</taxon>
    </lineage>
</organism>
<feature type="region of interest" description="Disordered" evidence="6">
    <location>
        <begin position="1"/>
        <end position="21"/>
    </location>
</feature>
<feature type="transmembrane region" description="Helical" evidence="7">
    <location>
        <begin position="277"/>
        <end position="306"/>
    </location>
</feature>
<dbReference type="InterPro" id="IPR020846">
    <property type="entry name" value="MFS_dom"/>
</dbReference>
<feature type="transmembrane region" description="Helical" evidence="7">
    <location>
        <begin position="35"/>
        <end position="57"/>
    </location>
</feature>
<dbReference type="InterPro" id="IPR024671">
    <property type="entry name" value="Atg22-like"/>
</dbReference>
<feature type="transmembrane region" description="Helical" evidence="7">
    <location>
        <begin position="118"/>
        <end position="137"/>
    </location>
</feature>
<evidence type="ECO:0000256" key="7">
    <source>
        <dbReference type="SAM" id="Phobius"/>
    </source>
</evidence>
<protein>
    <submittedName>
        <fullName evidence="9">UMF1 family MFS transporter</fullName>
    </submittedName>
</protein>
<proteinExistence type="predicted"/>
<feature type="transmembrane region" description="Helical" evidence="7">
    <location>
        <begin position="218"/>
        <end position="238"/>
    </location>
</feature>
<keyword evidence="4 7" id="KW-1133">Transmembrane helix</keyword>
<dbReference type="InterPro" id="IPR036259">
    <property type="entry name" value="MFS_trans_sf"/>
</dbReference>
<feature type="transmembrane region" description="Helical" evidence="7">
    <location>
        <begin position="143"/>
        <end position="163"/>
    </location>
</feature>
<feature type="transmembrane region" description="Helical" evidence="7">
    <location>
        <begin position="342"/>
        <end position="361"/>
    </location>
</feature>
<dbReference type="PANTHER" id="PTHR23519">
    <property type="entry name" value="AUTOPHAGY-RELATED PROTEIN 22"/>
    <property type="match status" value="1"/>
</dbReference>
<keyword evidence="2" id="KW-0813">Transport</keyword>
<dbReference type="SUPFAM" id="SSF103473">
    <property type="entry name" value="MFS general substrate transporter"/>
    <property type="match status" value="1"/>
</dbReference>
<sequence>MSDAPPTKPSDHDSSHPVDALPPAERRRRVRSWALWDWATQPFNTVVLTFVFTALYLTGDSFLDPAVVELGEDDPAYTRALAGLTSALGAWIAVGGVLVALLAPVLGRRADVTGRRKAWLGAGTILLVVCMFGLGFVRADPAYFVLGAALISLGSVASEIAGVNYNAMLTQVSTPRTVGRVSGLGWGLGYVGGIVALLVVVVAQAFDFFGMPTDDGLGYRAIAVGCGVWAVAFAWPLFRNVPEAPPAGDRAKVGFFAGYVELWHDVVALFRTSRTTFWFLLASAVYRDGLAGVFTFGAIVAAVSFGFAPDQVIAFGIAANLLAGASTIVAGRLDDRLGARRVIVWSLAALVTCGIVVVALYPLGGIVFWVAGLALTCFVGPAQTASRSFLARLTPAGQESEIFGLYATTGRAVSFLTPALWGVVIALTGATIWGVLAIVAVILAGLVLMLVVTDPVEA</sequence>
<dbReference type="PANTHER" id="PTHR23519:SF1">
    <property type="entry name" value="AUTOPHAGY-RELATED PROTEIN 22"/>
    <property type="match status" value="1"/>
</dbReference>
<evidence type="ECO:0000313" key="10">
    <source>
        <dbReference type="Proteomes" id="UP000239895"/>
    </source>
</evidence>